<organism evidence="1 2">
    <name type="scientific">Liquorilactobacillus cacaonum DSM 21116</name>
    <dbReference type="NCBI Taxonomy" id="1423729"/>
    <lineage>
        <taxon>Bacteria</taxon>
        <taxon>Bacillati</taxon>
        <taxon>Bacillota</taxon>
        <taxon>Bacilli</taxon>
        <taxon>Lactobacillales</taxon>
        <taxon>Lactobacillaceae</taxon>
        <taxon>Liquorilactobacillus</taxon>
    </lineage>
</organism>
<proteinExistence type="predicted"/>
<dbReference type="RefSeq" id="WP_057828275.1">
    <property type="nucleotide sequence ID" value="NZ_AYZE01000005.1"/>
</dbReference>
<gene>
    <name evidence="1" type="ORF">FC80_GL001615</name>
</gene>
<comment type="caution">
    <text evidence="1">The sequence shown here is derived from an EMBL/GenBank/DDBJ whole genome shotgun (WGS) entry which is preliminary data.</text>
</comment>
<keyword evidence="2" id="KW-1185">Reference proteome</keyword>
<sequence length="73" mass="8431">MLSISNSSKYNCPAKAAWKLFYILRAKFYKTIVTIVLENRNELLGYLHTYFIVSLAYSDEKITEAVLKSYDIG</sequence>
<evidence type="ECO:0000313" key="2">
    <source>
        <dbReference type="Proteomes" id="UP000051131"/>
    </source>
</evidence>
<evidence type="ECO:0000313" key="1">
    <source>
        <dbReference type="EMBL" id="KRM92677.1"/>
    </source>
</evidence>
<dbReference type="AlphaFoldDB" id="A0A0R2CMX3"/>
<dbReference type="PATRIC" id="fig|1423729.3.peg.1638"/>
<dbReference type="STRING" id="1423729.FC80_GL001615"/>
<dbReference type="EMBL" id="AYZE01000005">
    <property type="protein sequence ID" value="KRM92677.1"/>
    <property type="molecule type" value="Genomic_DNA"/>
</dbReference>
<reference evidence="1 2" key="1">
    <citation type="journal article" date="2015" name="Genome Announc.">
        <title>Expanding the biotechnology potential of lactobacilli through comparative genomics of 213 strains and associated genera.</title>
        <authorList>
            <person name="Sun Z."/>
            <person name="Harris H.M."/>
            <person name="McCann A."/>
            <person name="Guo C."/>
            <person name="Argimon S."/>
            <person name="Zhang W."/>
            <person name="Yang X."/>
            <person name="Jeffery I.B."/>
            <person name="Cooney J.C."/>
            <person name="Kagawa T.F."/>
            <person name="Liu W."/>
            <person name="Song Y."/>
            <person name="Salvetti E."/>
            <person name="Wrobel A."/>
            <person name="Rasinkangas P."/>
            <person name="Parkhill J."/>
            <person name="Rea M.C."/>
            <person name="O'Sullivan O."/>
            <person name="Ritari J."/>
            <person name="Douillard F.P."/>
            <person name="Paul Ross R."/>
            <person name="Yang R."/>
            <person name="Briner A.E."/>
            <person name="Felis G.E."/>
            <person name="de Vos W.M."/>
            <person name="Barrangou R."/>
            <person name="Klaenhammer T.R."/>
            <person name="Caufield P.W."/>
            <person name="Cui Y."/>
            <person name="Zhang H."/>
            <person name="O'Toole P.W."/>
        </authorList>
    </citation>
    <scope>NUCLEOTIDE SEQUENCE [LARGE SCALE GENOMIC DNA]</scope>
    <source>
        <strain evidence="1 2">DSM 21116</strain>
    </source>
</reference>
<protein>
    <submittedName>
        <fullName evidence="1">Uncharacterized protein</fullName>
    </submittedName>
</protein>
<accession>A0A0R2CMX3</accession>
<dbReference type="Proteomes" id="UP000051131">
    <property type="component" value="Unassembled WGS sequence"/>
</dbReference>
<name>A0A0R2CMX3_9LACO</name>